<organism evidence="1 2">
    <name type="scientific">Rhizorhapis suberifaciens</name>
    <name type="common">corky root of lettuce</name>
    <dbReference type="NCBI Taxonomy" id="13656"/>
    <lineage>
        <taxon>Bacteria</taxon>
        <taxon>Pseudomonadati</taxon>
        <taxon>Pseudomonadota</taxon>
        <taxon>Alphaproteobacteria</taxon>
        <taxon>Sphingomonadales</taxon>
        <taxon>Sphingomonadaceae</taxon>
        <taxon>Rhizorhapis</taxon>
    </lineage>
</organism>
<accession>A0A840HV83</accession>
<name>A0A840HV83_9SPHN</name>
<dbReference type="RefSeq" id="WP_184475302.1">
    <property type="nucleotide sequence ID" value="NZ_JACHOV010000006.1"/>
</dbReference>
<evidence type="ECO:0000313" key="1">
    <source>
        <dbReference type="EMBL" id="MBB4641489.1"/>
    </source>
</evidence>
<dbReference type="Proteomes" id="UP000575068">
    <property type="component" value="Unassembled WGS sequence"/>
</dbReference>
<sequence>MFDRVAIIKTGWSEDYRGAKVVGNYSYKHPDHEKVNFLPGPDGRYFCYVPPIGGNKKVKPFGSAPKPINPNGWLVFAVSRNPRTGGLYVVGWYEDALFLHRHEVRPEYEDGEPWFGRGDDGHEIVYTITAPRAYAIDGPERTEWFSGDVMKRHILYLRGHANPGDYEEKLAEKLLAYRSRWLAHLGQEEEPLYVSPEEGAQFKYGGGGFGGGGESPFHEALRLWVEANPASVLPSYAKATADTEVPLLSGDRVDNVYDRRDRIAVIEVKSWISNEDDVERGIYQCIKYRAVMEAMKHKRAVPIDAVLVTERPISGKHQKLIAKHNIIHFEAPKDRK</sequence>
<dbReference type="AlphaFoldDB" id="A0A840HV83"/>
<reference evidence="1 2" key="1">
    <citation type="submission" date="2020-08" db="EMBL/GenBank/DDBJ databases">
        <title>Genomic Encyclopedia of Type Strains, Phase IV (KMG-IV): sequencing the most valuable type-strain genomes for metagenomic binning, comparative biology and taxonomic classification.</title>
        <authorList>
            <person name="Goeker M."/>
        </authorList>
    </citation>
    <scope>NUCLEOTIDE SEQUENCE [LARGE SCALE GENOMIC DNA]</scope>
    <source>
        <strain evidence="1 2">DSM 7465</strain>
    </source>
</reference>
<keyword evidence="2" id="KW-1185">Reference proteome</keyword>
<comment type="caution">
    <text evidence="1">The sequence shown here is derived from an EMBL/GenBank/DDBJ whole genome shotgun (WGS) entry which is preliminary data.</text>
</comment>
<proteinExistence type="predicted"/>
<dbReference type="EMBL" id="JACHOV010000006">
    <property type="protein sequence ID" value="MBB4641489.1"/>
    <property type="molecule type" value="Genomic_DNA"/>
</dbReference>
<gene>
    <name evidence="1" type="ORF">HNQ99_001798</name>
</gene>
<evidence type="ECO:0000313" key="2">
    <source>
        <dbReference type="Proteomes" id="UP000575068"/>
    </source>
</evidence>
<protein>
    <submittedName>
        <fullName evidence="1">Uncharacterized protein</fullName>
    </submittedName>
</protein>